<dbReference type="GO" id="GO:0050308">
    <property type="term" value="F:sugar-phosphatase activity"/>
    <property type="evidence" value="ECO:0007669"/>
    <property type="project" value="TreeGrafter"/>
</dbReference>
<comment type="similarity">
    <text evidence="1">Belongs to the HAD-like hydrolase superfamily. CbbY/CbbZ/Gph/YieH family.</text>
</comment>
<dbReference type="InterPro" id="IPR041492">
    <property type="entry name" value="HAD_2"/>
</dbReference>
<dbReference type="InterPro" id="IPR023214">
    <property type="entry name" value="HAD_sf"/>
</dbReference>
<evidence type="ECO:0000256" key="1">
    <source>
        <dbReference type="ARBA" id="ARBA00006171"/>
    </source>
</evidence>
<dbReference type="InterPro" id="IPR023198">
    <property type="entry name" value="PGP-like_dom2"/>
</dbReference>
<evidence type="ECO:0000313" key="3">
    <source>
        <dbReference type="Proteomes" id="UP000051176"/>
    </source>
</evidence>
<dbReference type="SFLD" id="SFLDS00003">
    <property type="entry name" value="Haloacid_Dehalogenase"/>
    <property type="match status" value="1"/>
</dbReference>
<proteinExistence type="inferred from homology"/>
<dbReference type="PANTHER" id="PTHR43481:SF4">
    <property type="entry name" value="GLYCEROL-1-PHOSPHATE PHOSPHOHYDROLASE 1-RELATED"/>
    <property type="match status" value="1"/>
</dbReference>
<dbReference type="eggNOG" id="COG0637">
    <property type="taxonomic scope" value="Bacteria"/>
</dbReference>
<dbReference type="PANTHER" id="PTHR43481">
    <property type="entry name" value="FRUCTOSE-1-PHOSPHATE PHOSPHATASE"/>
    <property type="match status" value="1"/>
</dbReference>
<dbReference type="PATRIC" id="fig|1267003.4.peg.1071"/>
<dbReference type="STRING" id="357278.IV61_GL001070"/>
<dbReference type="RefSeq" id="WP_020089775.1">
    <property type="nucleotide sequence ID" value="NZ_AZCZ01000026.1"/>
</dbReference>
<dbReference type="PRINTS" id="PR00413">
    <property type="entry name" value="HADHALOGNASE"/>
</dbReference>
<organism evidence="2 3">
    <name type="scientific">Levilactobacillus parabrevis ATCC 53295</name>
    <dbReference type="NCBI Taxonomy" id="1267003"/>
    <lineage>
        <taxon>Bacteria</taxon>
        <taxon>Bacillati</taxon>
        <taxon>Bacillota</taxon>
        <taxon>Bacilli</taxon>
        <taxon>Lactobacillales</taxon>
        <taxon>Lactobacillaceae</taxon>
        <taxon>Levilactobacillus</taxon>
    </lineage>
</organism>
<dbReference type="InterPro" id="IPR010976">
    <property type="entry name" value="B-phosphoglucomutase_hydrolase"/>
</dbReference>
<dbReference type="AlphaFoldDB" id="A0A0R1GQD2"/>
<gene>
    <name evidence="2" type="ORF">FD07_GL001011</name>
</gene>
<dbReference type="SFLD" id="SFLDG01129">
    <property type="entry name" value="C1.5:_HAD__Beta-PGM__Phosphata"/>
    <property type="match status" value="1"/>
</dbReference>
<dbReference type="OrthoDB" id="9797743at2"/>
<accession>A0A0R1GQD2</accession>
<dbReference type="Proteomes" id="UP000051176">
    <property type="component" value="Unassembled WGS sequence"/>
</dbReference>
<dbReference type="NCBIfam" id="TIGR01509">
    <property type="entry name" value="HAD-SF-IA-v3"/>
    <property type="match status" value="1"/>
</dbReference>
<keyword evidence="3" id="KW-1185">Reference proteome</keyword>
<dbReference type="Gene3D" id="3.40.50.1000">
    <property type="entry name" value="HAD superfamily/HAD-like"/>
    <property type="match status" value="1"/>
</dbReference>
<dbReference type="InterPro" id="IPR006439">
    <property type="entry name" value="HAD-SF_hydro_IA"/>
</dbReference>
<reference evidence="2 3" key="1">
    <citation type="journal article" date="2015" name="Genome Announc.">
        <title>Expanding the biotechnology potential of lactobacilli through comparative genomics of 213 strains and associated genera.</title>
        <authorList>
            <person name="Sun Z."/>
            <person name="Harris H.M."/>
            <person name="McCann A."/>
            <person name="Guo C."/>
            <person name="Argimon S."/>
            <person name="Zhang W."/>
            <person name="Yang X."/>
            <person name="Jeffery I.B."/>
            <person name="Cooney J.C."/>
            <person name="Kagawa T.F."/>
            <person name="Liu W."/>
            <person name="Song Y."/>
            <person name="Salvetti E."/>
            <person name="Wrobel A."/>
            <person name="Rasinkangas P."/>
            <person name="Parkhill J."/>
            <person name="Rea M.C."/>
            <person name="O'Sullivan O."/>
            <person name="Ritari J."/>
            <person name="Douillard F.P."/>
            <person name="Paul Ross R."/>
            <person name="Yang R."/>
            <person name="Briner A.E."/>
            <person name="Felis G.E."/>
            <person name="de Vos W.M."/>
            <person name="Barrangou R."/>
            <person name="Klaenhammer T.R."/>
            <person name="Caufield P.W."/>
            <person name="Cui Y."/>
            <person name="Zhang H."/>
            <person name="O'Toole P.W."/>
        </authorList>
    </citation>
    <scope>NUCLEOTIDE SEQUENCE [LARGE SCALE GENOMIC DNA]</scope>
    <source>
        <strain evidence="2 3">ATCC 53295</strain>
    </source>
</reference>
<dbReference type="Pfam" id="PF13419">
    <property type="entry name" value="HAD_2"/>
    <property type="match status" value="1"/>
</dbReference>
<dbReference type="EMBL" id="AZCZ01000026">
    <property type="protein sequence ID" value="KRK36239.1"/>
    <property type="molecule type" value="Genomic_DNA"/>
</dbReference>
<sequence>MQTRQLRGFLFDLHGVLADSWQYHLASWQTIAQELHIPWTDQLAEILPGMSREDSLTAILASVDRQSEFTSNQRLRLTNHENDLYRQYVAALTPANCLPGVTAFLDELVAAEYPMALASASANAPAEIAHLGLTKYFPQIVPAENLRASKPAPDVYLAAAALIHQHPEDCVAFEDTVTGVRSAKAAGCFTVGINVKDLPQADAMLASTRELSLSAVQQALGQLSV</sequence>
<dbReference type="SUPFAM" id="SSF56784">
    <property type="entry name" value="HAD-like"/>
    <property type="match status" value="1"/>
</dbReference>
<protein>
    <submittedName>
        <fullName evidence="2">HAD family sugar phosphatase</fullName>
    </submittedName>
</protein>
<dbReference type="NCBIfam" id="TIGR02009">
    <property type="entry name" value="PGMB-YQAB-SF"/>
    <property type="match status" value="1"/>
</dbReference>
<dbReference type="InterPro" id="IPR036412">
    <property type="entry name" value="HAD-like_sf"/>
</dbReference>
<evidence type="ECO:0000313" key="2">
    <source>
        <dbReference type="EMBL" id="KRK36239.1"/>
    </source>
</evidence>
<dbReference type="Gene3D" id="1.10.150.240">
    <property type="entry name" value="Putative phosphatase, domain 2"/>
    <property type="match status" value="1"/>
</dbReference>
<dbReference type="InterPro" id="IPR051806">
    <property type="entry name" value="HAD-like_SPP"/>
</dbReference>
<comment type="caution">
    <text evidence="2">The sequence shown here is derived from an EMBL/GenBank/DDBJ whole genome shotgun (WGS) entry which is preliminary data.</text>
</comment>
<name>A0A0R1GQD2_9LACO</name>